<evidence type="ECO:0000313" key="4">
    <source>
        <dbReference type="Proteomes" id="UP000324233"/>
    </source>
</evidence>
<dbReference type="KEGG" id="agv:OJF2_44900"/>
<dbReference type="RefSeq" id="WP_148595672.1">
    <property type="nucleotide sequence ID" value="NZ_CP042997.1"/>
</dbReference>
<keyword evidence="4" id="KW-1185">Reference proteome</keyword>
<feature type="compositionally biased region" description="Pro residues" evidence="1">
    <location>
        <begin position="212"/>
        <end position="230"/>
    </location>
</feature>
<dbReference type="EMBL" id="CP042997">
    <property type="protein sequence ID" value="QEH35933.1"/>
    <property type="molecule type" value="Genomic_DNA"/>
</dbReference>
<feature type="compositionally biased region" description="Low complexity" evidence="1">
    <location>
        <begin position="48"/>
        <end position="60"/>
    </location>
</feature>
<feature type="compositionally biased region" description="Acidic residues" evidence="1">
    <location>
        <begin position="271"/>
        <end position="284"/>
    </location>
</feature>
<accession>A0A5B9W5Q3</accession>
<feature type="region of interest" description="Disordered" evidence="1">
    <location>
        <begin position="32"/>
        <end position="381"/>
    </location>
</feature>
<feature type="compositionally biased region" description="Low complexity" evidence="1">
    <location>
        <begin position="166"/>
        <end position="191"/>
    </location>
</feature>
<gene>
    <name evidence="3" type="ORF">OJF2_44900</name>
</gene>
<keyword evidence="2" id="KW-0472">Membrane</keyword>
<organism evidence="3 4">
    <name type="scientific">Aquisphaera giovannonii</name>
    <dbReference type="NCBI Taxonomy" id="406548"/>
    <lineage>
        <taxon>Bacteria</taxon>
        <taxon>Pseudomonadati</taxon>
        <taxon>Planctomycetota</taxon>
        <taxon>Planctomycetia</taxon>
        <taxon>Isosphaerales</taxon>
        <taxon>Isosphaeraceae</taxon>
        <taxon>Aquisphaera</taxon>
    </lineage>
</organism>
<proteinExistence type="predicted"/>
<feature type="compositionally biased region" description="Basic and acidic residues" evidence="1">
    <location>
        <begin position="33"/>
        <end position="47"/>
    </location>
</feature>
<feature type="region of interest" description="Disordered" evidence="1">
    <location>
        <begin position="403"/>
        <end position="509"/>
    </location>
</feature>
<evidence type="ECO:0000256" key="2">
    <source>
        <dbReference type="SAM" id="Phobius"/>
    </source>
</evidence>
<feature type="compositionally biased region" description="Basic residues" evidence="1">
    <location>
        <begin position="120"/>
        <end position="132"/>
    </location>
</feature>
<dbReference type="Proteomes" id="UP000324233">
    <property type="component" value="Chromosome"/>
</dbReference>
<feature type="compositionally biased region" description="Pro residues" evidence="1">
    <location>
        <begin position="247"/>
        <end position="257"/>
    </location>
</feature>
<name>A0A5B9W5Q3_9BACT</name>
<evidence type="ECO:0000256" key="1">
    <source>
        <dbReference type="SAM" id="MobiDB-lite"/>
    </source>
</evidence>
<feature type="compositionally biased region" description="Basic and acidic residues" evidence="1">
    <location>
        <begin position="156"/>
        <end position="165"/>
    </location>
</feature>
<keyword evidence="2" id="KW-0812">Transmembrane</keyword>
<feature type="transmembrane region" description="Helical" evidence="2">
    <location>
        <begin position="6"/>
        <end position="29"/>
    </location>
</feature>
<keyword evidence="2" id="KW-1133">Transmembrane helix</keyword>
<evidence type="ECO:0000313" key="3">
    <source>
        <dbReference type="EMBL" id="QEH35933.1"/>
    </source>
</evidence>
<dbReference type="AlphaFoldDB" id="A0A5B9W5Q3"/>
<feature type="compositionally biased region" description="Low complexity" evidence="1">
    <location>
        <begin position="133"/>
        <end position="145"/>
    </location>
</feature>
<sequence length="509" mass="52517">MGLTSWVIASVSTWMVPAYVTAMVLIFATPRAPRRDGEKGEASEAQRDGAGSPADPGRPADAADRPRKGRKAPMRPRTPATAEGLVAGEGPEGGAADLRVDGPEANLDPATDPAEPPAAKPRRTRGRAKRTARPGAEPALAPAPATWIQVAPGKFVRADLHEPRPEAVVPDAPAGAPDVTPEPEPASQAPAEVHEAFAEAPEPGPQSEHGPQPLPFPPPDPTEVPDPIAGPPEAEAPVEDARIEAMPEPPFEPPAPTDAPEDVADPHEDLDAPEGPEPDAEPAAEEYGIAPSALGEDPPSAASPEADDETTPQAASPEPEDDPASRPDEPECGLEPEAATPIEPAHPASFDLVLDPDEGIPGPPPGAADEGLDAGEMDAGGWDRDEEAVEDAAVPAALALDAIAGQGRGDDGRDRASTAGDADLPDMTVPDRGGSRPTPAPRAGSRLSSRASFAAALRVTNIRTGPPARPRVLKASPPPRGTRTPSRRNAGRRPGVPRQSRPRSPPLRV</sequence>
<protein>
    <submittedName>
        <fullName evidence="3">Uncharacterized protein</fullName>
    </submittedName>
</protein>
<feature type="compositionally biased region" description="Low complexity" evidence="1">
    <location>
        <begin position="441"/>
        <end position="458"/>
    </location>
</feature>
<reference evidence="3 4" key="1">
    <citation type="submission" date="2019-08" db="EMBL/GenBank/DDBJ databases">
        <title>Deep-cultivation of Planctomycetes and their phenomic and genomic characterization uncovers novel biology.</title>
        <authorList>
            <person name="Wiegand S."/>
            <person name="Jogler M."/>
            <person name="Boedeker C."/>
            <person name="Pinto D."/>
            <person name="Vollmers J."/>
            <person name="Rivas-Marin E."/>
            <person name="Kohn T."/>
            <person name="Peeters S.H."/>
            <person name="Heuer A."/>
            <person name="Rast P."/>
            <person name="Oberbeckmann S."/>
            <person name="Bunk B."/>
            <person name="Jeske O."/>
            <person name="Meyerdierks A."/>
            <person name="Storesund J.E."/>
            <person name="Kallscheuer N."/>
            <person name="Luecker S."/>
            <person name="Lage O.M."/>
            <person name="Pohl T."/>
            <person name="Merkel B.J."/>
            <person name="Hornburger P."/>
            <person name="Mueller R.-W."/>
            <person name="Bruemmer F."/>
            <person name="Labrenz M."/>
            <person name="Spormann A.M."/>
            <person name="Op den Camp H."/>
            <person name="Overmann J."/>
            <person name="Amann R."/>
            <person name="Jetten M.S.M."/>
            <person name="Mascher T."/>
            <person name="Medema M.H."/>
            <person name="Devos D.P."/>
            <person name="Kaster A.-K."/>
            <person name="Ovreas L."/>
            <person name="Rohde M."/>
            <person name="Galperin M.Y."/>
            <person name="Jogler C."/>
        </authorList>
    </citation>
    <scope>NUCLEOTIDE SEQUENCE [LARGE SCALE GENOMIC DNA]</scope>
    <source>
        <strain evidence="3 4">OJF2</strain>
    </source>
</reference>